<evidence type="ECO:0000313" key="2">
    <source>
        <dbReference type="Proteomes" id="UP001482513"/>
    </source>
</evidence>
<keyword evidence="2" id="KW-1185">Reference proteome</keyword>
<accession>A0ABV0K0C8</accession>
<gene>
    <name evidence="1" type="ORF">NC992_03660</name>
</gene>
<organism evidence="1 2">
    <name type="scientific">Leptolyngbya subtilissima DQ-A4</name>
    <dbReference type="NCBI Taxonomy" id="2933933"/>
    <lineage>
        <taxon>Bacteria</taxon>
        <taxon>Bacillati</taxon>
        <taxon>Cyanobacteriota</taxon>
        <taxon>Cyanophyceae</taxon>
        <taxon>Leptolyngbyales</taxon>
        <taxon>Leptolyngbyaceae</taxon>
        <taxon>Leptolyngbya group</taxon>
        <taxon>Leptolyngbya</taxon>
    </lineage>
</organism>
<name>A0ABV0K0C8_9CYAN</name>
<dbReference type="EMBL" id="JAMPKX010000001">
    <property type="protein sequence ID" value="MEP0945961.1"/>
    <property type="molecule type" value="Genomic_DNA"/>
</dbReference>
<evidence type="ECO:0000313" key="1">
    <source>
        <dbReference type="EMBL" id="MEP0945961.1"/>
    </source>
</evidence>
<comment type="caution">
    <text evidence="1">The sequence shown here is derived from an EMBL/GenBank/DDBJ whole genome shotgun (WGS) entry which is preliminary data.</text>
</comment>
<dbReference type="RefSeq" id="WP_190699564.1">
    <property type="nucleotide sequence ID" value="NZ_JAMPKX010000001.1"/>
</dbReference>
<sequence>MSNELKPQPKYVEKRPRYFDGQYLSVDDFADEQEYHIDRQRRISQFLHVSGILEGLQVTVTSNNRLQITPGAAIDNEGRQILLTNEAAYEKTILKVTAQTFEIDLSTLDLTKTYNLSIDWNEEGSDQQTDGGGSQATRAYERSTIVIKEVSETLSSSTVLLAVLEGKGANNPFKLDLKSRQYSGLKLPAKDGNGVTLRSQNGASDRAVLSGSLSITQNLTVSGTSTLTGNVGIGTISPTERLEVSGNIKATNATLTGTLSVTGTSTLTGNVVIGNISGSAGTGLSNLLKVAFNQSDLVEMNSQNKGAGTLEMLAWAEGWNINAKTDGKHLYLNRDSGSTSDVRIGRGASEGNLLTIKGSDGKVGIGTTTPAAKLDVEGAAMLGYESNITDFGSPLKSGFYQNGGEKDIEGNVPDTSHGWTHLITARHSNTGNNHQLQIAASYQPNDRLFFRKIAVAPSVTSNPAWNEVATRTTNKFIGDQTIEGTLAIAGTLSVTGDTTTAKTLSVTGNTTIAGDFTVGGKYVVQNGHEGGSNRGIFMCNADDNNWGIYMGQPGALKSLAGGTAVSGKGFDSHAIRLRTYGGVGNGLIYENSGEELNLSIRASDGLTYIKGNTGIGTDPTKEEMLKVGGNTAIAGSLSVNGVLHTEELQLAPCLRLKWIGQEPSQPSRVNWFNDLYFGYEQEVVPSAQGYFLLEIELTVSSPSLDQNFEAVYDNGGDPDALMRPITRKLARRVEAVDLFKRLTGA</sequence>
<evidence type="ECO:0008006" key="3">
    <source>
        <dbReference type="Google" id="ProtNLM"/>
    </source>
</evidence>
<proteinExistence type="predicted"/>
<reference evidence="1 2" key="1">
    <citation type="submission" date="2022-04" db="EMBL/GenBank/DDBJ databases">
        <title>Positive selection, recombination, and allopatry shape intraspecific diversity of widespread and dominant cyanobacteria.</title>
        <authorList>
            <person name="Wei J."/>
            <person name="Shu W."/>
            <person name="Hu C."/>
        </authorList>
    </citation>
    <scope>NUCLEOTIDE SEQUENCE [LARGE SCALE GENOMIC DNA]</scope>
    <source>
        <strain evidence="1 2">DQ-A4</strain>
    </source>
</reference>
<protein>
    <recommendedName>
        <fullName evidence="3">Peptidase S74 domain-containing protein</fullName>
    </recommendedName>
</protein>
<dbReference type="Proteomes" id="UP001482513">
    <property type="component" value="Unassembled WGS sequence"/>
</dbReference>